<name>A0A1W2F1M7_9SPHI</name>
<dbReference type="Gene3D" id="3.60.10.10">
    <property type="entry name" value="Endonuclease/exonuclease/phosphatase"/>
    <property type="match status" value="1"/>
</dbReference>
<dbReference type="GO" id="GO:0016020">
    <property type="term" value="C:membrane"/>
    <property type="evidence" value="ECO:0007669"/>
    <property type="project" value="GOC"/>
</dbReference>
<accession>A0A1W2F1M7</accession>
<protein>
    <submittedName>
        <fullName evidence="2">Metal-dependent hydrolase, endonuclease/exonuclease/phosphatase family</fullName>
    </submittedName>
</protein>
<dbReference type="EMBL" id="FWYB01000018">
    <property type="protein sequence ID" value="SMD15358.1"/>
    <property type="molecule type" value="Genomic_DNA"/>
</dbReference>
<dbReference type="SUPFAM" id="SSF56219">
    <property type="entry name" value="DNase I-like"/>
    <property type="match status" value="1"/>
</dbReference>
<evidence type="ECO:0000259" key="1">
    <source>
        <dbReference type="Pfam" id="PF03372"/>
    </source>
</evidence>
<dbReference type="PANTHER" id="PTHR14859">
    <property type="entry name" value="CALCOFLUOR WHITE HYPERSENSITIVE PROTEIN PRECURSOR"/>
    <property type="match status" value="1"/>
</dbReference>
<keyword evidence="2" id="KW-0540">Nuclease</keyword>
<dbReference type="GO" id="GO:0006506">
    <property type="term" value="P:GPI anchor biosynthetic process"/>
    <property type="evidence" value="ECO:0007669"/>
    <property type="project" value="TreeGrafter"/>
</dbReference>
<dbReference type="STRING" id="475255.SAMN04488101_11852"/>
<dbReference type="InterPro" id="IPR036691">
    <property type="entry name" value="Endo/exonu/phosph_ase_sf"/>
</dbReference>
<reference evidence="2 3" key="1">
    <citation type="submission" date="2017-04" db="EMBL/GenBank/DDBJ databases">
        <authorList>
            <person name="Afonso C.L."/>
            <person name="Miller P.J."/>
            <person name="Scott M.A."/>
            <person name="Spackman E."/>
            <person name="Goraichik I."/>
            <person name="Dimitrov K.M."/>
            <person name="Suarez D.L."/>
            <person name="Swayne D.E."/>
        </authorList>
    </citation>
    <scope>NUCLEOTIDE SEQUENCE [LARGE SCALE GENOMIC DNA]</scope>
    <source>
        <strain evidence="2 3">DSM 19625</strain>
    </source>
</reference>
<evidence type="ECO:0000313" key="3">
    <source>
        <dbReference type="Proteomes" id="UP000192678"/>
    </source>
</evidence>
<dbReference type="RefSeq" id="WP_084291789.1">
    <property type="nucleotide sequence ID" value="NZ_FWYB01000018.1"/>
</dbReference>
<dbReference type="PANTHER" id="PTHR14859:SF15">
    <property type="entry name" value="ENDONUCLEASE_EXONUCLEASE_PHOSPHATASE DOMAIN-CONTAINING PROTEIN"/>
    <property type="match status" value="1"/>
</dbReference>
<keyword evidence="2" id="KW-0378">Hydrolase</keyword>
<dbReference type="InterPro" id="IPR005135">
    <property type="entry name" value="Endo/exonuclease/phosphatase"/>
</dbReference>
<gene>
    <name evidence="2" type="ORF">SAMN04488101_11852</name>
</gene>
<dbReference type="PROSITE" id="PS51257">
    <property type="entry name" value="PROKAR_LIPOPROTEIN"/>
    <property type="match status" value="1"/>
</dbReference>
<keyword evidence="2" id="KW-0255">Endonuclease</keyword>
<evidence type="ECO:0000313" key="2">
    <source>
        <dbReference type="EMBL" id="SMD15358.1"/>
    </source>
</evidence>
<keyword evidence="2" id="KW-0269">Exonuclease</keyword>
<dbReference type="Proteomes" id="UP000192678">
    <property type="component" value="Unassembled WGS sequence"/>
</dbReference>
<dbReference type="InterPro" id="IPR051916">
    <property type="entry name" value="GPI-anchor_lipid_remodeler"/>
</dbReference>
<dbReference type="OrthoDB" id="5447300at2"/>
<organism evidence="2 3">
    <name type="scientific">Pedobacter nyackensis</name>
    <dbReference type="NCBI Taxonomy" id="475255"/>
    <lineage>
        <taxon>Bacteria</taxon>
        <taxon>Pseudomonadati</taxon>
        <taxon>Bacteroidota</taxon>
        <taxon>Sphingobacteriia</taxon>
        <taxon>Sphingobacteriales</taxon>
        <taxon>Sphingobacteriaceae</taxon>
        <taxon>Pedobacter</taxon>
    </lineage>
</organism>
<dbReference type="GO" id="GO:0004519">
    <property type="term" value="F:endonuclease activity"/>
    <property type="evidence" value="ECO:0007669"/>
    <property type="project" value="UniProtKB-KW"/>
</dbReference>
<sequence length="274" mass="30356">MKFIHFTLLFLLTAACGKSKQEPIVPVDPVKGSPVIKVMTYNIHIGNPPSEVASARNLQAIANVINLQKPDLVALQEVDVNTTRSGKDVDQAKELAKLTGMYYFYTKAIDYQGGQFGDAVLSRLPIIESKRYELSVTPELGGELRSVAMIVVEKEGIGFNFASTHLDHLTSDANRDHQAKELVNHIKVLDKPLIIAGDLNAQPTSNTIKILQQQLTYACASNCPFTFPSVNANRTIDYIMLNKPEKFTVKDYRIINEGYASDHLPVLATIELKK</sequence>
<dbReference type="Pfam" id="PF03372">
    <property type="entry name" value="Exo_endo_phos"/>
    <property type="match status" value="1"/>
</dbReference>
<dbReference type="AlphaFoldDB" id="A0A1W2F1M7"/>
<keyword evidence="3" id="KW-1185">Reference proteome</keyword>
<dbReference type="GO" id="GO:0004527">
    <property type="term" value="F:exonuclease activity"/>
    <property type="evidence" value="ECO:0007669"/>
    <property type="project" value="UniProtKB-KW"/>
</dbReference>
<feature type="domain" description="Endonuclease/exonuclease/phosphatase" evidence="1">
    <location>
        <begin position="39"/>
        <end position="263"/>
    </location>
</feature>
<proteinExistence type="predicted"/>